<dbReference type="AlphaFoldDB" id="A0A8J5QJU3"/>
<reference evidence="7 8" key="1">
    <citation type="journal article" date="2021" name="DNA Res.">
        <title>Genome analysis of Candida subhashii reveals its hybrid nature and dual mitochondrial genome conformations.</title>
        <authorList>
            <person name="Mixao V."/>
            <person name="Hegedusova E."/>
            <person name="Saus E."/>
            <person name="Pryszcz L.P."/>
            <person name="Cillingova A."/>
            <person name="Nosek J."/>
            <person name="Gabaldon T."/>
        </authorList>
    </citation>
    <scope>NUCLEOTIDE SEQUENCE [LARGE SCALE GENOMIC DNA]</scope>
    <source>
        <strain evidence="7 8">CBS 10753</strain>
    </source>
</reference>
<protein>
    <recommendedName>
        <fullName evidence="6">LicD/FKTN/FKRP nucleotidyltransferase domain-containing protein</fullName>
    </recommendedName>
</protein>
<sequence length="838" mass="97964">MSSLLLDEETSHKLSSKLKWDNLSNSNDLEIDSGSISASTSSSHEKPNKDIPQGTTVSEKESETNNQKSKKPKDKKIKQNQQHQPEVDEHPPVFTKPLYQIPDKPYNELSPADKILYKFNEITVNKEKYWLAHTGLTDYQLKIRIKDFLPDNWKDKPTIFYDPRFTLAIYISEIKHQLLENESNNEDSVVVPFAWSDWVDLTMLNEELLKPEGQRKNCEYMKATHHIPPRDPNYCINNAEITRYDLEEMGLPSTDFVPGFAVKKSPANKASNEVRMWEGKSHLLTYAANPLGIVLLSKDGVYEAKIDGKQRIVDGELFTNYLKYNNLEPTHDDDAKVIVNPVKEFNSLLAQVKALPLDPHEDVYGMAAKIKQTDESASRELYLPETAFNYQQDRIDLQIAEYEHRMNKLQALTTNELIFDQKQINELRFTRSEKMYFEGLKYSNKFQLNNEPTYFRMARLVFGNEENEKDAGWHYEWRFFNGALRYLKPGWNREELQIREKVLLDRILRNWFRFANEKGIISWIAHGPLLSWYWDGLLFPFDEDIDIQMPAEELARFSRLYNQTLVIEDITEGFGKFFIDCSTFVHHRGKSYKENHIDARFIDIDTGSYIDITGLGISNEAVPEKYKELVAKNEAQGKPRPVYNCRNLHFSSYDELSPLRFTMMGGVPLYVPNRIEEILKDEYSKGMTSYHYDGFFFIDAINLWIHYTKLEFLFQGQEYKLTDGSGKVDVDKFTNLVQSMTMDQVVQLLDKEEDILLEYYLTKDVTDIHKQELTYLFNLPNGVKTKIGHVEGQKSDGDISGNLEYHKFTSKIKFQTPFRRSVFNYEWIDRPRYHKDDN</sequence>
<dbReference type="InterPro" id="IPR007074">
    <property type="entry name" value="LicD/FKTN/FKRP_NTP_transf"/>
</dbReference>
<dbReference type="PANTHER" id="PTHR15407">
    <property type="entry name" value="FUKUTIN-RELATED"/>
    <property type="match status" value="1"/>
</dbReference>
<dbReference type="EMBL" id="JAGSYN010000184">
    <property type="protein sequence ID" value="KAG7662085.1"/>
    <property type="molecule type" value="Genomic_DNA"/>
</dbReference>
<feature type="domain" description="LicD/FKTN/FKRP nucleotidyltransferase" evidence="6">
    <location>
        <begin position="643"/>
        <end position="683"/>
    </location>
</feature>
<feature type="compositionally biased region" description="Basic residues" evidence="5">
    <location>
        <begin position="68"/>
        <end position="78"/>
    </location>
</feature>
<dbReference type="OrthoDB" id="444255at2759"/>
<name>A0A8J5QJU3_9ASCO</name>
<evidence type="ECO:0000259" key="6">
    <source>
        <dbReference type="Pfam" id="PF04991"/>
    </source>
</evidence>
<accession>A0A8J5QJU3</accession>
<feature type="region of interest" description="Disordered" evidence="5">
    <location>
        <begin position="1"/>
        <end position="100"/>
    </location>
</feature>
<dbReference type="RefSeq" id="XP_049262318.1">
    <property type="nucleotide sequence ID" value="XM_049408296.1"/>
</dbReference>
<keyword evidence="8" id="KW-1185">Reference proteome</keyword>
<dbReference type="PANTHER" id="PTHR15407:SF28">
    <property type="entry name" value="RIBITOL-5-PHOSPHATE TRANSFERASE FKTN"/>
    <property type="match status" value="1"/>
</dbReference>
<evidence type="ECO:0000256" key="2">
    <source>
        <dbReference type="ARBA" id="ARBA00022692"/>
    </source>
</evidence>
<dbReference type="Proteomes" id="UP000694255">
    <property type="component" value="Unassembled WGS sequence"/>
</dbReference>
<dbReference type="GeneID" id="73471147"/>
<evidence type="ECO:0000256" key="4">
    <source>
        <dbReference type="ARBA" id="ARBA00023136"/>
    </source>
</evidence>
<gene>
    <name evidence="7" type="ORF">J8A68_004347</name>
</gene>
<keyword evidence="2" id="KW-0812">Transmembrane</keyword>
<evidence type="ECO:0000256" key="1">
    <source>
        <dbReference type="ARBA" id="ARBA00004167"/>
    </source>
</evidence>
<keyword evidence="3" id="KW-1133">Transmembrane helix</keyword>
<feature type="domain" description="LicD/FKTN/FKRP nucleotidyltransferase" evidence="6">
    <location>
        <begin position="516"/>
        <end position="628"/>
    </location>
</feature>
<dbReference type="GO" id="GO:0009100">
    <property type="term" value="P:glycoprotein metabolic process"/>
    <property type="evidence" value="ECO:0007669"/>
    <property type="project" value="UniProtKB-ARBA"/>
</dbReference>
<feature type="compositionally biased region" description="Low complexity" evidence="5">
    <location>
        <begin position="33"/>
        <end position="42"/>
    </location>
</feature>
<dbReference type="Pfam" id="PF04991">
    <property type="entry name" value="LicD"/>
    <property type="match status" value="2"/>
</dbReference>
<evidence type="ECO:0000313" key="8">
    <source>
        <dbReference type="Proteomes" id="UP000694255"/>
    </source>
</evidence>
<proteinExistence type="predicted"/>
<comment type="caution">
    <text evidence="7">The sequence shown here is derived from an EMBL/GenBank/DDBJ whole genome shotgun (WGS) entry which is preliminary data.</text>
</comment>
<dbReference type="InterPro" id="IPR009644">
    <property type="entry name" value="FKTN/MNN4/W02B3.4-1"/>
</dbReference>
<keyword evidence="4" id="KW-0472">Membrane</keyword>
<organism evidence="7 8">
    <name type="scientific">[Candida] subhashii</name>
    <dbReference type="NCBI Taxonomy" id="561895"/>
    <lineage>
        <taxon>Eukaryota</taxon>
        <taxon>Fungi</taxon>
        <taxon>Dikarya</taxon>
        <taxon>Ascomycota</taxon>
        <taxon>Saccharomycotina</taxon>
        <taxon>Pichiomycetes</taxon>
        <taxon>Debaryomycetaceae</taxon>
        <taxon>Spathaspora</taxon>
    </lineage>
</organism>
<evidence type="ECO:0000256" key="3">
    <source>
        <dbReference type="ARBA" id="ARBA00022989"/>
    </source>
</evidence>
<dbReference type="GO" id="GO:0016020">
    <property type="term" value="C:membrane"/>
    <property type="evidence" value="ECO:0007669"/>
    <property type="project" value="UniProtKB-SubCell"/>
</dbReference>
<comment type="subcellular location">
    <subcellularLocation>
        <location evidence="1">Membrane</location>
        <topology evidence="1">Single-pass membrane protein</topology>
    </subcellularLocation>
</comment>
<evidence type="ECO:0000313" key="7">
    <source>
        <dbReference type="EMBL" id="KAG7662085.1"/>
    </source>
</evidence>
<evidence type="ECO:0000256" key="5">
    <source>
        <dbReference type="SAM" id="MobiDB-lite"/>
    </source>
</evidence>